<dbReference type="Gene3D" id="2.60.40.1180">
    <property type="entry name" value="Golgi alpha-mannosidase II"/>
    <property type="match status" value="1"/>
</dbReference>
<dbReference type="GO" id="GO:0008168">
    <property type="term" value="F:methyltransferase activity"/>
    <property type="evidence" value="ECO:0007669"/>
    <property type="project" value="UniProtKB-KW"/>
</dbReference>
<dbReference type="HOGENOM" id="CLU_051804_1_0_9"/>
<dbReference type="InterPro" id="IPR013780">
    <property type="entry name" value="Glyco_hydro_b"/>
</dbReference>
<protein>
    <recommendedName>
        <fullName evidence="4">S-adenosylmethionine-dependent methyltransferase domain-containing protein</fullName>
    </recommendedName>
</protein>
<dbReference type="GO" id="GO:0032259">
    <property type="term" value="P:methylation"/>
    <property type="evidence" value="ECO:0007669"/>
    <property type="project" value="UniProtKB-KW"/>
</dbReference>
<comment type="caution">
    <text evidence="5">The sequence shown here is derived from an EMBL/GenBank/DDBJ whole genome shotgun (WGS) entry which is preliminary data.</text>
</comment>
<reference evidence="5 6" key="2">
    <citation type="submission" date="2007-08" db="EMBL/GenBank/DDBJ databases">
        <authorList>
            <person name="Fulton L."/>
            <person name="Clifton S."/>
            <person name="Fulton B."/>
            <person name="Xu J."/>
            <person name="Minx P."/>
            <person name="Pepin K.H."/>
            <person name="Johnson M."/>
            <person name="Thiruvilangam P."/>
            <person name="Bhonagiri V."/>
            <person name="Nash W.E."/>
            <person name="Wang C."/>
            <person name="Mardis E.R."/>
            <person name="Wilson R.K."/>
        </authorList>
    </citation>
    <scope>NUCLEOTIDE SEQUENCE [LARGE SCALE GENOMIC DNA]</scope>
    <source>
        <strain evidence="5 6">DSM 753</strain>
    </source>
</reference>
<sequence>MKTRSRPEKAFPLSGRLRIRQLGGTVLRAANWKDYELLDTSAGERLERWGEVILIRPDPQIIWNTPKQLALWKQAHARYRRSSTGGGAWQILKKVPPVWKISYGDLRFQLKTMGFKHTGVFPEQAVNWDFTGNLIRNAPKPLKVLNLFAYTGGATLACAQAGASVCHVDASKGMVAWARENAAASGLSDRPIRWLVDDCIKFVQREQRRGNRYDGIIMDPPSYGRGPGGEVWKLEEQLFSLVELCRSILSPDAKFFLLNSYTTGLSPSVMEYLLGVLLQKPMGGRVASDEIGLPVTSTGQVLPCGSTAIWTGKDVE</sequence>
<dbReference type="Pfam" id="PF10672">
    <property type="entry name" value="Methyltrans_SAM"/>
    <property type="match status" value="1"/>
</dbReference>
<evidence type="ECO:0000256" key="1">
    <source>
        <dbReference type="ARBA" id="ARBA00022603"/>
    </source>
</evidence>
<evidence type="ECO:0000259" key="4">
    <source>
        <dbReference type="Pfam" id="PF10672"/>
    </source>
</evidence>
<evidence type="ECO:0000256" key="3">
    <source>
        <dbReference type="ARBA" id="ARBA00022691"/>
    </source>
</evidence>
<dbReference type="Gene3D" id="3.40.50.150">
    <property type="entry name" value="Vaccinia Virus protein VP39"/>
    <property type="match status" value="1"/>
</dbReference>
<organism evidence="5 6">
    <name type="scientific">[Clostridium] leptum DSM 753</name>
    <dbReference type="NCBI Taxonomy" id="428125"/>
    <lineage>
        <taxon>Bacteria</taxon>
        <taxon>Bacillati</taxon>
        <taxon>Bacillota</taxon>
        <taxon>Clostridia</taxon>
        <taxon>Eubacteriales</taxon>
        <taxon>Oscillospiraceae</taxon>
        <taxon>Oscillospiraceae incertae sedis</taxon>
    </lineage>
</organism>
<gene>
    <name evidence="5" type="ORF">CLOLEP_02991</name>
</gene>
<dbReference type="PANTHER" id="PTHR43042">
    <property type="entry name" value="SAM-DEPENDENT METHYLTRANSFERASE"/>
    <property type="match status" value="1"/>
</dbReference>
<feature type="domain" description="S-adenosylmethionine-dependent methyltransferase" evidence="4">
    <location>
        <begin position="97"/>
        <end position="226"/>
    </location>
</feature>
<dbReference type="AlphaFoldDB" id="A7VWM6"/>
<evidence type="ECO:0000256" key="2">
    <source>
        <dbReference type="ARBA" id="ARBA00022679"/>
    </source>
</evidence>
<dbReference type="EMBL" id="ABCB02000020">
    <property type="protein sequence ID" value="EDO60173.1"/>
    <property type="molecule type" value="Genomic_DNA"/>
</dbReference>
<evidence type="ECO:0000313" key="5">
    <source>
        <dbReference type="EMBL" id="EDO60173.1"/>
    </source>
</evidence>
<dbReference type="CDD" id="cd02440">
    <property type="entry name" value="AdoMet_MTases"/>
    <property type="match status" value="1"/>
</dbReference>
<evidence type="ECO:0000313" key="6">
    <source>
        <dbReference type="Proteomes" id="UP000003490"/>
    </source>
</evidence>
<dbReference type="eggNOG" id="COG1092">
    <property type="taxonomic scope" value="Bacteria"/>
</dbReference>
<name>A7VWM6_9FIRM</name>
<accession>A7VWM6</accession>
<dbReference type="InterPro" id="IPR029063">
    <property type="entry name" value="SAM-dependent_MTases_sf"/>
</dbReference>
<dbReference type="PANTHER" id="PTHR43042:SF2">
    <property type="entry name" value="SAM-DEPENDENT METHYLTRANSFERASE"/>
    <property type="match status" value="1"/>
</dbReference>
<keyword evidence="3" id="KW-0949">S-adenosyl-L-methionine</keyword>
<dbReference type="Proteomes" id="UP000003490">
    <property type="component" value="Unassembled WGS sequence"/>
</dbReference>
<keyword evidence="1" id="KW-0489">Methyltransferase</keyword>
<proteinExistence type="predicted"/>
<dbReference type="SUPFAM" id="SSF53335">
    <property type="entry name" value="S-adenosyl-L-methionine-dependent methyltransferases"/>
    <property type="match status" value="1"/>
</dbReference>
<dbReference type="InterPro" id="IPR019614">
    <property type="entry name" value="SAM-dep_methyl-trfase"/>
</dbReference>
<reference evidence="5 6" key="1">
    <citation type="submission" date="2007-08" db="EMBL/GenBank/DDBJ databases">
        <title>Draft genome sequence of Clostridium leptum (DSM 753).</title>
        <authorList>
            <person name="Sudarsanam P."/>
            <person name="Ley R."/>
            <person name="Guruge J."/>
            <person name="Turnbaugh P.J."/>
            <person name="Mahowald M."/>
            <person name="Liep D."/>
            <person name="Gordon J."/>
        </authorList>
    </citation>
    <scope>NUCLEOTIDE SEQUENCE [LARGE SCALE GENOMIC DNA]</scope>
    <source>
        <strain evidence="5 6">DSM 753</strain>
    </source>
</reference>
<keyword evidence="2" id="KW-0808">Transferase</keyword>